<organism evidence="1 2">
    <name type="scientific">Cellulomonas triticagri</name>
    <dbReference type="NCBI Taxonomy" id="2483352"/>
    <lineage>
        <taxon>Bacteria</taxon>
        <taxon>Bacillati</taxon>
        <taxon>Actinomycetota</taxon>
        <taxon>Actinomycetes</taxon>
        <taxon>Micrococcales</taxon>
        <taxon>Cellulomonadaceae</taxon>
        <taxon>Cellulomonas</taxon>
    </lineage>
</organism>
<name>A0A3M2J5F8_9CELL</name>
<accession>A0A3M2J5F8</accession>
<dbReference type="Proteomes" id="UP000269289">
    <property type="component" value="Unassembled WGS sequence"/>
</dbReference>
<sequence>MPITWRSPRGGRRCPRTGSWWEQVGPGIVSLLAPHRPPGLVGLFLAWPGVGDLRAVVVVDYQNVHLTGHHLFDSTRHLPKHETLVDPLLFGAALIQARNAAQRPGMAHAVLHKVLVYRGLPAPSQDPDGYARNLAQRAHWERDPRVEVTLRPLKYEYARAADGRPAADATGRRAVVSVQEKGVDVLCALALVRESQEPGTDLVVLASSDSDLAPALDEVRRLGGAKVETCCWYDREQGRGYQLHPTDRSRPVWNTRLDEEAFRSARDRTRY</sequence>
<dbReference type="Gene3D" id="3.40.50.1010">
    <property type="entry name" value="5'-nuclease"/>
    <property type="match status" value="1"/>
</dbReference>
<evidence type="ECO:0000313" key="2">
    <source>
        <dbReference type="Proteomes" id="UP000269289"/>
    </source>
</evidence>
<protein>
    <submittedName>
        <fullName evidence="1">NYN domain-containing protein</fullName>
    </submittedName>
</protein>
<keyword evidence="2" id="KW-1185">Reference proteome</keyword>
<dbReference type="EMBL" id="RFFI01000052">
    <property type="protein sequence ID" value="RMI09337.1"/>
    <property type="molecule type" value="Genomic_DNA"/>
</dbReference>
<comment type="caution">
    <text evidence="1">The sequence shown here is derived from an EMBL/GenBank/DDBJ whole genome shotgun (WGS) entry which is preliminary data.</text>
</comment>
<gene>
    <name evidence="1" type="ORF">EBM89_10765</name>
</gene>
<dbReference type="AlphaFoldDB" id="A0A3M2J5F8"/>
<evidence type="ECO:0000313" key="1">
    <source>
        <dbReference type="EMBL" id="RMI09337.1"/>
    </source>
</evidence>
<proteinExistence type="predicted"/>
<reference evidence="1 2" key="1">
    <citation type="submission" date="2018-10" db="EMBL/GenBank/DDBJ databases">
        <title>Isolation, diversity and antifungal activity of actinobacteria from wheat.</title>
        <authorList>
            <person name="Han C."/>
        </authorList>
    </citation>
    <scope>NUCLEOTIDE SEQUENCE [LARGE SCALE GENOMIC DNA]</scope>
    <source>
        <strain evidence="1 2">NEAU-YY56</strain>
    </source>
</reference>